<dbReference type="EMBL" id="QWLV01000001">
    <property type="protein sequence ID" value="RHW19403.1"/>
    <property type="molecule type" value="Genomic_DNA"/>
</dbReference>
<evidence type="ECO:0000313" key="1">
    <source>
        <dbReference type="EMBL" id="RHW19403.1"/>
    </source>
</evidence>
<dbReference type="Proteomes" id="UP000266693">
    <property type="component" value="Unassembled WGS sequence"/>
</dbReference>
<keyword evidence="2" id="KW-1185">Reference proteome</keyword>
<protein>
    <submittedName>
        <fullName evidence="1">Uncharacterized protein</fullName>
    </submittedName>
</protein>
<sequence length="99" mass="10650">MMALIALAALTACVERIAESRVRAALVDAGLSTRNADCMARRMVDRLTIAQLRRLEQLSAARRERLTLAEYVDLVRRVGDAEAIAVTTSSAALCATGFG</sequence>
<name>A0A396RY46_9SPHN</name>
<reference evidence="1 2" key="1">
    <citation type="submission" date="2018-08" db="EMBL/GenBank/DDBJ databases">
        <title>The multiple taxonomic identification of Sphingomonas gilva.</title>
        <authorList>
            <person name="Zhu D."/>
            <person name="Zheng S."/>
        </authorList>
    </citation>
    <scope>NUCLEOTIDE SEQUENCE [LARGE SCALE GENOMIC DNA]</scope>
    <source>
        <strain evidence="1 2">ZDH117</strain>
    </source>
</reference>
<gene>
    <name evidence="1" type="ORF">D1610_00910</name>
</gene>
<proteinExistence type="predicted"/>
<accession>A0A396RY46</accession>
<dbReference type="OrthoDB" id="7409816at2"/>
<organism evidence="1 2">
    <name type="scientific">Sphingomonas gilva</name>
    <dbReference type="NCBI Taxonomy" id="2305907"/>
    <lineage>
        <taxon>Bacteria</taxon>
        <taxon>Pseudomonadati</taxon>
        <taxon>Pseudomonadota</taxon>
        <taxon>Alphaproteobacteria</taxon>
        <taxon>Sphingomonadales</taxon>
        <taxon>Sphingomonadaceae</taxon>
        <taxon>Sphingomonas</taxon>
    </lineage>
</organism>
<dbReference type="AlphaFoldDB" id="A0A396RY46"/>
<evidence type="ECO:0000313" key="2">
    <source>
        <dbReference type="Proteomes" id="UP000266693"/>
    </source>
</evidence>
<comment type="caution">
    <text evidence="1">The sequence shown here is derived from an EMBL/GenBank/DDBJ whole genome shotgun (WGS) entry which is preliminary data.</text>
</comment>